<reference evidence="1" key="1">
    <citation type="submission" date="2014-09" db="EMBL/GenBank/DDBJ databases">
        <authorList>
            <person name="Magalhaes I.L.F."/>
            <person name="Oliveira U."/>
            <person name="Santos F.R."/>
            <person name="Vidigal T.H.D.A."/>
            <person name="Brescovit A.D."/>
            <person name="Santos A.J."/>
        </authorList>
    </citation>
    <scope>NUCLEOTIDE SEQUENCE</scope>
    <source>
        <tissue evidence="1">Shoot tissue taken approximately 20 cm above the soil surface</tissue>
    </source>
</reference>
<proteinExistence type="predicted"/>
<dbReference type="EMBL" id="GBRH01165792">
    <property type="protein sequence ID" value="JAE32104.1"/>
    <property type="molecule type" value="Transcribed_RNA"/>
</dbReference>
<name>A0A0A9H8K4_ARUDO</name>
<evidence type="ECO:0000313" key="1">
    <source>
        <dbReference type="EMBL" id="JAE32104.1"/>
    </source>
</evidence>
<sequence>MTYIYASSTSLPNSELIHSTKARMNEIVNYFSQCLLASAFCDSKPLICQLFMHKQMLPLGTIRNDTKKKGLKISNRFLWTGIHGNYTFSKKNIFGNHRHFGFLILR</sequence>
<organism evidence="1">
    <name type="scientific">Arundo donax</name>
    <name type="common">Giant reed</name>
    <name type="synonym">Donax arundinaceus</name>
    <dbReference type="NCBI Taxonomy" id="35708"/>
    <lineage>
        <taxon>Eukaryota</taxon>
        <taxon>Viridiplantae</taxon>
        <taxon>Streptophyta</taxon>
        <taxon>Embryophyta</taxon>
        <taxon>Tracheophyta</taxon>
        <taxon>Spermatophyta</taxon>
        <taxon>Magnoliopsida</taxon>
        <taxon>Liliopsida</taxon>
        <taxon>Poales</taxon>
        <taxon>Poaceae</taxon>
        <taxon>PACMAD clade</taxon>
        <taxon>Arundinoideae</taxon>
        <taxon>Arundineae</taxon>
        <taxon>Arundo</taxon>
    </lineage>
</organism>
<dbReference type="AlphaFoldDB" id="A0A0A9H8K4"/>
<reference evidence="1" key="2">
    <citation type="journal article" date="2015" name="Data Brief">
        <title>Shoot transcriptome of the giant reed, Arundo donax.</title>
        <authorList>
            <person name="Barrero R.A."/>
            <person name="Guerrero F.D."/>
            <person name="Moolhuijzen P."/>
            <person name="Goolsby J.A."/>
            <person name="Tidwell J."/>
            <person name="Bellgard S.E."/>
            <person name="Bellgard M.I."/>
        </authorList>
    </citation>
    <scope>NUCLEOTIDE SEQUENCE</scope>
    <source>
        <tissue evidence="1">Shoot tissue taken approximately 20 cm above the soil surface</tissue>
    </source>
</reference>
<accession>A0A0A9H8K4</accession>
<protein>
    <submittedName>
        <fullName evidence="1">Uncharacterized protein</fullName>
    </submittedName>
</protein>